<evidence type="ECO:0000256" key="5">
    <source>
        <dbReference type="RuleBase" id="RU003733"/>
    </source>
</evidence>
<sequence>MRRFWGKPWDSWRQNAGEVWERGWSIVASTDYVIGVDCSTTATKAVVWDSRGREVAEGRATFDLSSPQPDWGEQNAEDWWESTKTALRRAAQVVDTRRIGAIGITHQRETFVCLNENDHPIRPAILWLDSRPREEVAKYGSKEVHRITGKPPNPTPGFYKMLWLKEHEPTTLEQSARVVDVHAFLVHRMTGHWRTSWATADPLGLVDMESFDWSDKLLDMVGLGREQMCELYAPGEVIGELKDDVAREIGLPAGLPIISGVGDGQAAGLGSNITEPGRAYLNLGTAVVSGTYSATYSWGNEYRVLSGPIPRTYTLETLLAAGTYTVSWFVEKFSGLDAKGLGLDLTTEQILETAAAQLDPGSSGLLAVPYWNNALTPYWDFNARGILVGMTGAHGKAHVYRAILEGIAFEQRLMTDGAESGLEKPVEHVVALGGGAQSSLWCQIIADIMQRPVAVAQETESTCLGSGMLAAAASGVHEGIREAAEAMSGEGARYEPDEKRAAVYDRIYGVYKEIYPSLRPLFPKLSDALKDT</sequence>
<dbReference type="InterPro" id="IPR043129">
    <property type="entry name" value="ATPase_NBD"/>
</dbReference>
<dbReference type="PANTHER" id="PTHR43095:SF5">
    <property type="entry name" value="XYLULOSE KINASE"/>
    <property type="match status" value="1"/>
</dbReference>
<feature type="domain" description="Carbohydrate kinase FGGY C-terminal" evidence="7">
    <location>
        <begin position="280"/>
        <end position="473"/>
    </location>
</feature>
<dbReference type="CDD" id="cd07779">
    <property type="entry name" value="ASKHA_NBD_FGGY_YgcE-like"/>
    <property type="match status" value="1"/>
</dbReference>
<dbReference type="PROSITE" id="PS00445">
    <property type="entry name" value="FGGY_KINASES_2"/>
    <property type="match status" value="1"/>
</dbReference>
<dbReference type="Gene3D" id="3.30.420.40">
    <property type="match status" value="2"/>
</dbReference>
<name>A0A6J4QWX6_9ACTN</name>
<evidence type="ECO:0000256" key="3">
    <source>
        <dbReference type="ARBA" id="ARBA00022679"/>
    </source>
</evidence>
<dbReference type="Pfam" id="PF02782">
    <property type="entry name" value="FGGY_C"/>
    <property type="match status" value="1"/>
</dbReference>
<keyword evidence="2" id="KW-0859">Xylose metabolism</keyword>
<dbReference type="EMBL" id="CADCVE010000033">
    <property type="protein sequence ID" value="CAA9451931.1"/>
    <property type="molecule type" value="Genomic_DNA"/>
</dbReference>
<accession>A0A6J4QWX6</accession>
<keyword evidence="4 5" id="KW-0418">Kinase</keyword>
<dbReference type="AlphaFoldDB" id="A0A6J4QWX6"/>
<dbReference type="PIRSF" id="PIRSF000538">
    <property type="entry name" value="GlpK"/>
    <property type="match status" value="1"/>
</dbReference>
<dbReference type="InterPro" id="IPR018483">
    <property type="entry name" value="Carb_kinase_FGGY_CS"/>
</dbReference>
<dbReference type="SUPFAM" id="SSF53067">
    <property type="entry name" value="Actin-like ATPase domain"/>
    <property type="match status" value="2"/>
</dbReference>
<organism evidence="8">
    <name type="scientific">uncultured Rubrobacteraceae bacterium</name>
    <dbReference type="NCBI Taxonomy" id="349277"/>
    <lineage>
        <taxon>Bacteria</taxon>
        <taxon>Bacillati</taxon>
        <taxon>Actinomycetota</taxon>
        <taxon>Rubrobacteria</taxon>
        <taxon>Rubrobacterales</taxon>
        <taxon>Rubrobacteraceae</taxon>
        <taxon>environmental samples</taxon>
    </lineage>
</organism>
<evidence type="ECO:0000256" key="1">
    <source>
        <dbReference type="ARBA" id="ARBA00009156"/>
    </source>
</evidence>
<dbReference type="InterPro" id="IPR000577">
    <property type="entry name" value="Carb_kinase_FGGY"/>
</dbReference>
<dbReference type="InterPro" id="IPR050406">
    <property type="entry name" value="FGGY_Carb_Kinase"/>
</dbReference>
<evidence type="ECO:0000259" key="6">
    <source>
        <dbReference type="Pfam" id="PF00370"/>
    </source>
</evidence>
<dbReference type="Pfam" id="PF00370">
    <property type="entry name" value="FGGY_N"/>
    <property type="match status" value="1"/>
</dbReference>
<dbReference type="PANTHER" id="PTHR43095">
    <property type="entry name" value="SUGAR KINASE"/>
    <property type="match status" value="1"/>
</dbReference>
<evidence type="ECO:0000259" key="7">
    <source>
        <dbReference type="Pfam" id="PF02782"/>
    </source>
</evidence>
<gene>
    <name evidence="8" type="ORF">AVDCRST_MAG28-1862</name>
</gene>
<evidence type="ECO:0000313" key="8">
    <source>
        <dbReference type="EMBL" id="CAA9451931.1"/>
    </source>
</evidence>
<evidence type="ECO:0000256" key="4">
    <source>
        <dbReference type="ARBA" id="ARBA00022777"/>
    </source>
</evidence>
<keyword evidence="2" id="KW-0119">Carbohydrate metabolism</keyword>
<reference evidence="8" key="1">
    <citation type="submission" date="2020-02" db="EMBL/GenBank/DDBJ databases">
        <authorList>
            <person name="Meier V. D."/>
        </authorList>
    </citation>
    <scope>NUCLEOTIDE SEQUENCE</scope>
    <source>
        <strain evidence="8">AVDCRST_MAG28</strain>
    </source>
</reference>
<dbReference type="InterPro" id="IPR018485">
    <property type="entry name" value="FGGY_C"/>
</dbReference>
<dbReference type="GO" id="GO:0016301">
    <property type="term" value="F:kinase activity"/>
    <property type="evidence" value="ECO:0007669"/>
    <property type="project" value="UniProtKB-KW"/>
</dbReference>
<comment type="similarity">
    <text evidence="1 5">Belongs to the FGGY kinase family.</text>
</comment>
<protein>
    <submittedName>
        <fullName evidence="8">Carbohydrate kinase, FGGY family</fullName>
    </submittedName>
</protein>
<dbReference type="InterPro" id="IPR018484">
    <property type="entry name" value="FGGY_N"/>
</dbReference>
<keyword evidence="3 5" id="KW-0808">Transferase</keyword>
<dbReference type="GO" id="GO:0042732">
    <property type="term" value="P:D-xylose metabolic process"/>
    <property type="evidence" value="ECO:0007669"/>
    <property type="project" value="UniProtKB-KW"/>
</dbReference>
<dbReference type="GO" id="GO:0016773">
    <property type="term" value="F:phosphotransferase activity, alcohol group as acceptor"/>
    <property type="evidence" value="ECO:0007669"/>
    <property type="project" value="InterPro"/>
</dbReference>
<evidence type="ECO:0000256" key="2">
    <source>
        <dbReference type="ARBA" id="ARBA00022629"/>
    </source>
</evidence>
<feature type="domain" description="Carbohydrate kinase FGGY N-terminal" evidence="6">
    <location>
        <begin position="32"/>
        <end position="270"/>
    </location>
</feature>
<proteinExistence type="inferred from homology"/>